<keyword evidence="4" id="KW-1185">Reference proteome</keyword>
<reference evidence="4" key="1">
    <citation type="submission" date="2018-05" db="EMBL/GenBank/DDBJ databases">
        <title>Draft genome sequence of Stemphylium lycopersici strain CIDEFI 213.</title>
        <authorList>
            <person name="Medina R."/>
            <person name="Franco M.E.E."/>
            <person name="Lucentini C.G."/>
            <person name="Saparrat M.C.N."/>
            <person name="Balatti P.A."/>
        </authorList>
    </citation>
    <scope>NUCLEOTIDE SEQUENCE [LARGE SCALE GENOMIC DNA]</scope>
    <source>
        <strain evidence="4">CIDEFI 213</strain>
    </source>
</reference>
<comment type="caution">
    <text evidence="3">The sequence shown here is derived from an EMBL/GenBank/DDBJ whole genome shotgun (WGS) entry which is preliminary data.</text>
</comment>
<feature type="region of interest" description="Disordered" evidence="2">
    <location>
        <begin position="563"/>
        <end position="582"/>
    </location>
</feature>
<dbReference type="STRING" id="183478.A0A364NDN5"/>
<evidence type="ECO:0000313" key="3">
    <source>
        <dbReference type="EMBL" id="RAR15409.1"/>
    </source>
</evidence>
<feature type="coiled-coil region" evidence="1">
    <location>
        <begin position="372"/>
        <end position="441"/>
    </location>
</feature>
<proteinExistence type="predicted"/>
<evidence type="ECO:0000256" key="2">
    <source>
        <dbReference type="SAM" id="MobiDB-lite"/>
    </source>
</evidence>
<feature type="compositionally biased region" description="Low complexity" evidence="2">
    <location>
        <begin position="52"/>
        <end position="62"/>
    </location>
</feature>
<evidence type="ECO:0000313" key="4">
    <source>
        <dbReference type="Proteomes" id="UP000249619"/>
    </source>
</evidence>
<accession>A0A364NDN5</accession>
<feature type="region of interest" description="Disordered" evidence="2">
    <location>
        <begin position="490"/>
        <end position="522"/>
    </location>
</feature>
<dbReference type="Proteomes" id="UP000249619">
    <property type="component" value="Unassembled WGS sequence"/>
</dbReference>
<feature type="compositionally biased region" description="Polar residues" evidence="2">
    <location>
        <begin position="86"/>
        <end position="102"/>
    </location>
</feature>
<feature type="region of interest" description="Disordered" evidence="2">
    <location>
        <begin position="319"/>
        <end position="339"/>
    </location>
</feature>
<feature type="region of interest" description="Disordered" evidence="2">
    <location>
        <begin position="47"/>
        <end position="140"/>
    </location>
</feature>
<keyword evidence="1" id="KW-0175">Coiled coil</keyword>
<sequence>MTQRVIYEPEWRRKTSRSTLTGLTAHMESRASNKRLWENDEAIEVHSKRRSSPLAASYALRSPPLPPLAAHYGPNRTALDQPKLPSLTSSCNASTGSITSRPQHLPPPQELALLSRPDGRPNSFVDNEDNPSVRSSQAVDTESQTIYYRISPLDLPQTQSESITGFGPTSQITSVFRPITCCSSDCQGQICTTSRSLTRKLAADLGVLVDRVKHLTRTEKPLSSKPPESSNTQVELLLRWALNLVHEGNLQLQEHTEQQSSRSPRSQSSHDDSPNMRRIQPHPEECEEQSPALRQHQGNHDHDYSTRLDAASDEIRRDPYGAVNKPTEKSPHLTSSQSLPSMIPPITSPQSAVHNSQLKELQHQVSVKTLEFKTLQCEYKNLIQKLERQKTKCATLENKLEIGDIEISTLTEEKERLQSQVTALEAQVEELQQSRDEARRQIIANGGQYMRIMDMANKLQSQGADDKKKWEAEKERLQQRIRVLEEAMVTGSGEQANPTLGAERSESANPALPLPSSSSQSETINVLRAEVTRLRSRTQTLESAIQTMRRESISIQTAAKQLVGSSDRLEAAAEDAMGGGRR</sequence>
<dbReference type="EMBL" id="QGDH01000012">
    <property type="protein sequence ID" value="RAR15409.1"/>
    <property type="molecule type" value="Genomic_DNA"/>
</dbReference>
<feature type="compositionally biased region" description="Polar residues" evidence="2">
    <location>
        <begin position="130"/>
        <end position="140"/>
    </location>
</feature>
<feature type="compositionally biased region" description="Low complexity" evidence="2">
    <location>
        <begin position="507"/>
        <end position="522"/>
    </location>
</feature>
<gene>
    <name evidence="3" type="ORF">DDE83_001238</name>
</gene>
<name>A0A364NDN5_STELY</name>
<evidence type="ECO:0000256" key="1">
    <source>
        <dbReference type="SAM" id="Coils"/>
    </source>
</evidence>
<dbReference type="Gene3D" id="6.10.250.3110">
    <property type="match status" value="1"/>
</dbReference>
<dbReference type="AlphaFoldDB" id="A0A364NDN5"/>
<protein>
    <submittedName>
        <fullName evidence="3">Spx domain-containing protein</fullName>
    </submittedName>
</protein>
<feature type="region of interest" description="Disordered" evidence="2">
    <location>
        <begin position="253"/>
        <end position="304"/>
    </location>
</feature>
<organism evidence="3 4">
    <name type="scientific">Stemphylium lycopersici</name>
    <name type="common">Tomato gray leaf spot disease fungus</name>
    <name type="synonym">Thyrospora lycopersici</name>
    <dbReference type="NCBI Taxonomy" id="183478"/>
    <lineage>
        <taxon>Eukaryota</taxon>
        <taxon>Fungi</taxon>
        <taxon>Dikarya</taxon>
        <taxon>Ascomycota</taxon>
        <taxon>Pezizomycotina</taxon>
        <taxon>Dothideomycetes</taxon>
        <taxon>Pleosporomycetidae</taxon>
        <taxon>Pleosporales</taxon>
        <taxon>Pleosporineae</taxon>
        <taxon>Pleosporaceae</taxon>
        <taxon>Stemphylium</taxon>
    </lineage>
</organism>